<evidence type="ECO:0000259" key="4">
    <source>
        <dbReference type="Pfam" id="PF00462"/>
    </source>
</evidence>
<dbReference type="InterPro" id="IPR002109">
    <property type="entry name" value="Glutaredoxin"/>
</dbReference>
<dbReference type="InterPro" id="IPR011767">
    <property type="entry name" value="GLR_AS"/>
</dbReference>
<evidence type="ECO:0000256" key="3">
    <source>
        <dbReference type="ARBA" id="ARBA00048132"/>
    </source>
</evidence>
<dbReference type="CDD" id="cd02976">
    <property type="entry name" value="NrdH"/>
    <property type="match status" value="1"/>
</dbReference>
<dbReference type="Pfam" id="PF00462">
    <property type="entry name" value="Glutaredoxin"/>
    <property type="match status" value="1"/>
</dbReference>
<dbReference type="PRINTS" id="PR00368">
    <property type="entry name" value="FADPNR"/>
</dbReference>
<dbReference type="OrthoDB" id="109585at2"/>
<dbReference type="PANTHER" id="PTHR48105">
    <property type="entry name" value="THIOREDOXIN REDUCTASE 1-RELATED-RELATED"/>
    <property type="match status" value="1"/>
</dbReference>
<dbReference type="PROSITE" id="PS51354">
    <property type="entry name" value="GLUTAREDOXIN_2"/>
    <property type="match status" value="1"/>
</dbReference>
<organism evidence="6 7">
    <name type="scientific">Trebonia kvetii</name>
    <dbReference type="NCBI Taxonomy" id="2480626"/>
    <lineage>
        <taxon>Bacteria</taxon>
        <taxon>Bacillati</taxon>
        <taxon>Actinomycetota</taxon>
        <taxon>Actinomycetes</taxon>
        <taxon>Streptosporangiales</taxon>
        <taxon>Treboniaceae</taxon>
        <taxon>Trebonia</taxon>
    </lineage>
</organism>
<dbReference type="PRINTS" id="PR00469">
    <property type="entry name" value="PNDRDTASEII"/>
</dbReference>
<evidence type="ECO:0000259" key="5">
    <source>
        <dbReference type="Pfam" id="PF07992"/>
    </source>
</evidence>
<dbReference type="GO" id="GO:0004791">
    <property type="term" value="F:thioredoxin-disulfide reductase (NADPH) activity"/>
    <property type="evidence" value="ECO:0007669"/>
    <property type="project" value="UniProtKB-EC"/>
</dbReference>
<keyword evidence="1" id="KW-0285">Flavoprotein</keyword>
<feature type="domain" description="FAD/NAD(P)-binding" evidence="5">
    <location>
        <begin position="93"/>
        <end position="383"/>
    </location>
</feature>
<dbReference type="PROSITE" id="PS00195">
    <property type="entry name" value="GLUTAREDOXIN_1"/>
    <property type="match status" value="1"/>
</dbReference>
<dbReference type="InterPro" id="IPR023753">
    <property type="entry name" value="FAD/NAD-binding_dom"/>
</dbReference>
<dbReference type="Gene3D" id="3.40.30.10">
    <property type="entry name" value="Glutaredoxin"/>
    <property type="match status" value="1"/>
</dbReference>
<keyword evidence="7" id="KW-1185">Reference proteome</keyword>
<comment type="caution">
    <text evidence="6">The sequence shown here is derived from an EMBL/GenBank/DDBJ whole genome shotgun (WGS) entry which is preliminary data.</text>
</comment>
<dbReference type="AlphaFoldDB" id="A0A6P2BYM9"/>
<feature type="domain" description="Glutaredoxin" evidence="4">
    <location>
        <begin position="10"/>
        <end position="68"/>
    </location>
</feature>
<dbReference type="InterPro" id="IPR036188">
    <property type="entry name" value="FAD/NAD-bd_sf"/>
</dbReference>
<evidence type="ECO:0000256" key="1">
    <source>
        <dbReference type="ARBA" id="ARBA00022630"/>
    </source>
</evidence>
<evidence type="ECO:0000256" key="2">
    <source>
        <dbReference type="ARBA" id="ARBA00023002"/>
    </source>
</evidence>
<dbReference type="SUPFAM" id="SSF52833">
    <property type="entry name" value="Thioredoxin-like"/>
    <property type="match status" value="1"/>
</dbReference>
<dbReference type="InterPro" id="IPR036249">
    <property type="entry name" value="Thioredoxin-like_sf"/>
</dbReference>
<keyword evidence="2" id="KW-0560">Oxidoreductase</keyword>
<dbReference type="Gene3D" id="3.50.50.60">
    <property type="entry name" value="FAD/NAD(P)-binding domain"/>
    <property type="match status" value="2"/>
</dbReference>
<dbReference type="Proteomes" id="UP000460272">
    <property type="component" value="Unassembled WGS sequence"/>
</dbReference>
<comment type="catalytic activity">
    <reaction evidence="3">
        <text>[thioredoxin]-dithiol + NADP(+) = [thioredoxin]-disulfide + NADPH + H(+)</text>
        <dbReference type="Rhea" id="RHEA:20345"/>
        <dbReference type="Rhea" id="RHEA-COMP:10698"/>
        <dbReference type="Rhea" id="RHEA-COMP:10700"/>
        <dbReference type="ChEBI" id="CHEBI:15378"/>
        <dbReference type="ChEBI" id="CHEBI:29950"/>
        <dbReference type="ChEBI" id="CHEBI:50058"/>
        <dbReference type="ChEBI" id="CHEBI:57783"/>
        <dbReference type="ChEBI" id="CHEBI:58349"/>
        <dbReference type="EC" id="1.8.1.9"/>
    </reaction>
</comment>
<accession>A0A6P2BYM9</accession>
<protein>
    <submittedName>
        <fullName evidence="6">FAD-dependent oxidoreductase</fullName>
    </submittedName>
</protein>
<proteinExistence type="predicted"/>
<dbReference type="SUPFAM" id="SSF51905">
    <property type="entry name" value="FAD/NAD(P)-binding domain"/>
    <property type="match status" value="1"/>
</dbReference>
<gene>
    <name evidence="6" type="ORF">EAS64_26110</name>
</gene>
<reference evidence="6 7" key="1">
    <citation type="submission" date="2018-11" db="EMBL/GenBank/DDBJ databases">
        <title>Trebonia kvetii gen.nov., sp.nov., a novel acidophilic actinobacterium, and proposal of the new actinobacterial family Treboniaceae fam. nov.</title>
        <authorList>
            <person name="Rapoport D."/>
            <person name="Sagova-Mareckova M."/>
            <person name="Sedlacek I."/>
            <person name="Provaznik J."/>
            <person name="Kralova S."/>
            <person name="Pavlinic D."/>
            <person name="Benes V."/>
            <person name="Kopecky J."/>
        </authorList>
    </citation>
    <scope>NUCLEOTIDE SEQUENCE [LARGE SCALE GENOMIC DNA]</scope>
    <source>
        <strain evidence="6 7">15Tr583</strain>
    </source>
</reference>
<name>A0A6P2BYM9_9ACTN</name>
<evidence type="ECO:0000313" key="7">
    <source>
        <dbReference type="Proteomes" id="UP000460272"/>
    </source>
</evidence>
<dbReference type="Pfam" id="PF07992">
    <property type="entry name" value="Pyr_redox_2"/>
    <property type="match status" value="1"/>
</dbReference>
<evidence type="ECO:0000313" key="6">
    <source>
        <dbReference type="EMBL" id="TVZ02293.1"/>
    </source>
</evidence>
<dbReference type="EMBL" id="RPFW01000005">
    <property type="protein sequence ID" value="TVZ02293.1"/>
    <property type="molecule type" value="Genomic_DNA"/>
</dbReference>
<dbReference type="InterPro" id="IPR050097">
    <property type="entry name" value="Ferredoxin-NADP_redctase_2"/>
</dbReference>
<sequence length="409" mass="43188">MVSADEPVMTVYGAPWCPHCKRVKKFLAAHRVRYTSIDIDTDPQAIERLKEMQDGGQIIPTVVYPDGTHEVNPGDEALARRIGLTLEADRSAYDLVIVGGGPAGLAAAIYAAREGIDAIVVDASALGGQAGISDKIDNYPGFPDGISGGELADRFVAQARRYGVELVSAVSVTAIEHDDDELNTSLSSGQQLTSHAVIVATGSTYKRLDVPGEDGLIGAGVHFCATCDGPFYKGADEVVVIGGGNSALEEGLHLSEFAKKVRVLARSGLTASPVLQERVRSDPQFDIRTGVDIVSLEGDRGRFAAVVARDRDSDEVFRFPAAAAFVFIGLKPNNGFLGHDVERDAGGFLVTGPTMETSMAGVFAAGDVRSGSTKQLGSAVGDGIAALLMTRRYLEAHHHKASQAIPAWK</sequence>